<evidence type="ECO:0000313" key="3">
    <source>
        <dbReference type="Proteomes" id="UP001153269"/>
    </source>
</evidence>
<dbReference type="EMBL" id="CADEAL010001862">
    <property type="protein sequence ID" value="CAB1436186.1"/>
    <property type="molecule type" value="Genomic_DNA"/>
</dbReference>
<comment type="caution">
    <text evidence="2">The sequence shown here is derived from an EMBL/GenBank/DDBJ whole genome shotgun (WGS) entry which is preliminary data.</text>
</comment>
<evidence type="ECO:0000256" key="1">
    <source>
        <dbReference type="SAM" id="SignalP"/>
    </source>
</evidence>
<sequence>MRCLWNFTALISLSSLQRRWQVEKTANPSPSKLPTIDDEQMEGVRRALQTATYTCKDKAVTRQELYDMHTQCSIQAMGCLIKNVWLRRAAQQQAAAFKAQLGVMKGRYKDALHQVKVLQACAAYSNDDVIEKEKESI</sequence>
<protein>
    <submittedName>
        <fullName evidence="2">Uncharacterized protein</fullName>
    </submittedName>
</protein>
<reference evidence="2" key="1">
    <citation type="submission" date="2020-03" db="EMBL/GenBank/DDBJ databases">
        <authorList>
            <person name="Weist P."/>
        </authorList>
    </citation>
    <scope>NUCLEOTIDE SEQUENCE</scope>
</reference>
<accession>A0A9N7YT68</accession>
<feature type="signal peptide" evidence="1">
    <location>
        <begin position="1"/>
        <end position="21"/>
    </location>
</feature>
<name>A0A9N7YT68_PLEPL</name>
<dbReference type="Proteomes" id="UP001153269">
    <property type="component" value="Unassembled WGS sequence"/>
</dbReference>
<keyword evidence="1" id="KW-0732">Signal</keyword>
<feature type="chain" id="PRO_5040240417" evidence="1">
    <location>
        <begin position="22"/>
        <end position="137"/>
    </location>
</feature>
<evidence type="ECO:0000313" key="2">
    <source>
        <dbReference type="EMBL" id="CAB1436186.1"/>
    </source>
</evidence>
<dbReference type="AlphaFoldDB" id="A0A9N7YT68"/>
<gene>
    <name evidence="2" type="ORF">PLEPLA_LOCUS24225</name>
</gene>
<keyword evidence="3" id="KW-1185">Reference proteome</keyword>
<proteinExistence type="predicted"/>
<organism evidence="2 3">
    <name type="scientific">Pleuronectes platessa</name>
    <name type="common">European plaice</name>
    <dbReference type="NCBI Taxonomy" id="8262"/>
    <lineage>
        <taxon>Eukaryota</taxon>
        <taxon>Metazoa</taxon>
        <taxon>Chordata</taxon>
        <taxon>Craniata</taxon>
        <taxon>Vertebrata</taxon>
        <taxon>Euteleostomi</taxon>
        <taxon>Actinopterygii</taxon>
        <taxon>Neopterygii</taxon>
        <taxon>Teleostei</taxon>
        <taxon>Neoteleostei</taxon>
        <taxon>Acanthomorphata</taxon>
        <taxon>Carangaria</taxon>
        <taxon>Pleuronectiformes</taxon>
        <taxon>Pleuronectoidei</taxon>
        <taxon>Pleuronectidae</taxon>
        <taxon>Pleuronectes</taxon>
    </lineage>
</organism>